<accession>A0A9P9W811</accession>
<evidence type="ECO:0000313" key="1">
    <source>
        <dbReference type="EMBL" id="KAI1849001.1"/>
    </source>
</evidence>
<protein>
    <submittedName>
        <fullName evidence="1">Uncharacterized protein</fullName>
    </submittedName>
</protein>
<dbReference type="Proteomes" id="UP000829685">
    <property type="component" value="Unassembled WGS sequence"/>
</dbReference>
<organism evidence="1 2">
    <name type="scientific">Neoarthrinium moseri</name>
    <dbReference type="NCBI Taxonomy" id="1658444"/>
    <lineage>
        <taxon>Eukaryota</taxon>
        <taxon>Fungi</taxon>
        <taxon>Dikarya</taxon>
        <taxon>Ascomycota</taxon>
        <taxon>Pezizomycotina</taxon>
        <taxon>Sordariomycetes</taxon>
        <taxon>Xylariomycetidae</taxon>
        <taxon>Amphisphaeriales</taxon>
        <taxon>Apiosporaceae</taxon>
        <taxon>Neoarthrinium</taxon>
    </lineage>
</organism>
<evidence type="ECO:0000313" key="2">
    <source>
        <dbReference type="Proteomes" id="UP000829685"/>
    </source>
</evidence>
<dbReference type="EMBL" id="JAFIMR010000080">
    <property type="protein sequence ID" value="KAI1849001.1"/>
    <property type="molecule type" value="Genomic_DNA"/>
</dbReference>
<sequence>MTRFEIPHYCVPQRCGLCRFDIQGEDIVASEQPLLADSAAGCLTLSVTETGRVGLTYSARSFEEFEDRLFNLHCIAHCSIDVGYSLLLANRYAFEPPTSNDRRRGARLQRRRAAILSIALHCLTPELCLEIAGYIICEDATEQFETLCFSRRSSDCSISFEKDIWAYEIALEGISYVATLSNTFLDGGRKVLDYGQSPNLTEAYIIRDHFGIRDLVFAGSNSLDRKPDQNAVWWHTIPISSVTTVQGKSDGIKLRSLSRGRPHSGSEGPLAIMDIAWPTPFEGTQIRSLRFGNLAPTLADPLIPWTCRMLPFLCFNPGIRGFSIAWSGRLVYLHAHVENETMSHYDFVQATYKNVVWVYFPMDWNEVLTHIWTRSGRFYRNTGLMFQTNAGRVVMAGPVLPPRVSQSSWKHLCAAGDPSACLYFEYSKRGIHRLALLGSSGAFQHIPRLETSTPCPGRNSMGEYFYSAASLQNVHEIKLCRKTHLSHAPITGMLLRYSDGHQACVGECGVQTFGETIDVSSSTKLFLGFMRTERKNPYLSKVELIQSNDEVSLHWLDLSWEGTLEWWFSYKDCKVHYGCQSSPDPI</sequence>
<name>A0A9P9W811_9PEZI</name>
<proteinExistence type="predicted"/>
<dbReference type="AlphaFoldDB" id="A0A9P9W811"/>
<comment type="caution">
    <text evidence="1">The sequence shown here is derived from an EMBL/GenBank/DDBJ whole genome shotgun (WGS) entry which is preliminary data.</text>
</comment>
<reference evidence="1" key="1">
    <citation type="submission" date="2021-03" db="EMBL/GenBank/DDBJ databases">
        <title>Revisited historic fungal species revealed as producer of novel bioactive compounds through whole genome sequencing and comparative genomics.</title>
        <authorList>
            <person name="Vignolle G.A."/>
            <person name="Hochenegger N."/>
            <person name="Mach R.L."/>
            <person name="Mach-Aigner A.R."/>
            <person name="Javad Rahimi M."/>
            <person name="Salim K.A."/>
            <person name="Chan C.M."/>
            <person name="Lim L.B.L."/>
            <person name="Cai F."/>
            <person name="Druzhinina I.S."/>
            <person name="U'Ren J.M."/>
            <person name="Derntl C."/>
        </authorList>
    </citation>
    <scope>NUCLEOTIDE SEQUENCE</scope>
    <source>
        <strain evidence="1">TUCIM 5799</strain>
    </source>
</reference>
<gene>
    <name evidence="1" type="ORF">JX265_013698</name>
</gene>
<keyword evidence="2" id="KW-1185">Reference proteome</keyword>
<dbReference type="OrthoDB" id="5153231at2759"/>